<evidence type="ECO:0000313" key="2">
    <source>
        <dbReference type="Proteomes" id="UP001064048"/>
    </source>
</evidence>
<gene>
    <name evidence="1" type="ORF">MSG28_010407</name>
</gene>
<protein>
    <submittedName>
        <fullName evidence="1">Uncharacterized protein</fullName>
    </submittedName>
</protein>
<comment type="caution">
    <text evidence="1">The sequence shown here is derived from an EMBL/GenBank/DDBJ whole genome shotgun (WGS) entry which is preliminary data.</text>
</comment>
<proteinExistence type="predicted"/>
<organism evidence="1 2">
    <name type="scientific">Choristoneura fumiferana</name>
    <name type="common">Spruce budworm moth</name>
    <name type="synonym">Archips fumiferana</name>
    <dbReference type="NCBI Taxonomy" id="7141"/>
    <lineage>
        <taxon>Eukaryota</taxon>
        <taxon>Metazoa</taxon>
        <taxon>Ecdysozoa</taxon>
        <taxon>Arthropoda</taxon>
        <taxon>Hexapoda</taxon>
        <taxon>Insecta</taxon>
        <taxon>Pterygota</taxon>
        <taxon>Neoptera</taxon>
        <taxon>Endopterygota</taxon>
        <taxon>Lepidoptera</taxon>
        <taxon>Glossata</taxon>
        <taxon>Ditrysia</taxon>
        <taxon>Tortricoidea</taxon>
        <taxon>Tortricidae</taxon>
        <taxon>Tortricinae</taxon>
        <taxon>Choristoneura</taxon>
    </lineage>
</organism>
<reference evidence="1 2" key="1">
    <citation type="journal article" date="2022" name="Genome Biol. Evol.">
        <title>The Spruce Budworm Genome: Reconstructing the Evolutionary History of Antifreeze Proteins.</title>
        <authorList>
            <person name="Beliveau C."/>
            <person name="Gagne P."/>
            <person name="Picq S."/>
            <person name="Vernygora O."/>
            <person name="Keeling C.I."/>
            <person name="Pinkney K."/>
            <person name="Doucet D."/>
            <person name="Wen F."/>
            <person name="Johnston J.S."/>
            <person name="Maaroufi H."/>
            <person name="Boyle B."/>
            <person name="Laroche J."/>
            <person name="Dewar K."/>
            <person name="Juretic N."/>
            <person name="Blackburn G."/>
            <person name="Nisole A."/>
            <person name="Brunet B."/>
            <person name="Brandao M."/>
            <person name="Lumley L."/>
            <person name="Duan J."/>
            <person name="Quan G."/>
            <person name="Lucarotti C.J."/>
            <person name="Roe A.D."/>
            <person name="Sperling F.A.H."/>
            <person name="Levesque R.C."/>
            <person name="Cusson M."/>
        </authorList>
    </citation>
    <scope>NUCLEOTIDE SEQUENCE [LARGE SCALE GENOMIC DNA]</scope>
    <source>
        <strain evidence="1">Glfc:IPQL:Cfum</strain>
    </source>
</reference>
<evidence type="ECO:0000313" key="1">
    <source>
        <dbReference type="EMBL" id="KAI8437007.1"/>
    </source>
</evidence>
<dbReference type="Proteomes" id="UP001064048">
    <property type="component" value="Chromosome 17"/>
</dbReference>
<dbReference type="EMBL" id="CM046117">
    <property type="protein sequence ID" value="KAI8437007.1"/>
    <property type="molecule type" value="Genomic_DNA"/>
</dbReference>
<accession>A0ACC0KL75</accession>
<sequence>MRVLCRPKKSQIEMYWTKLREVYNTYFERFHPIMSHYNSLREKDDFYQRDIARNELQIQQASELLLNLQKEYKKSTNAMAAKLNRMGSHREELAKKYWQMKKDSKNERSRTEEYLAVMVDASQDATKLAKICSKYEIDGDNDVMRSETGDSRIPDYEYLDGAMITMCLRAEKNKLTAENVQLKHYIKRYLTELALKGHKGRPFSVALQSKTQKVDAAGKVL</sequence>
<name>A0ACC0KL75_CHOFU</name>
<keyword evidence="2" id="KW-1185">Reference proteome</keyword>